<dbReference type="GO" id="GO:0031901">
    <property type="term" value="C:early endosome membrane"/>
    <property type="evidence" value="ECO:0007669"/>
    <property type="project" value="TreeGrafter"/>
</dbReference>
<sequence length="1678" mass="182595">MDFVDLDKVLDQFEEEEKAAGEILPGQETKPSGYAEYLANHQDRPWENLSYEAPADGSKKHYNHQPQTVAYDDPYDTYGKSGGDGLKQLGVYPNTVYTDQHHSQNGTGTGQSLSLEQELSHAKLKQQTIESYLPQVQLSNGFDEGTGTVLNGSRDEHKKEENEKPSLRLIASQPASIQTDTLSPASEQELQSYPFPKSNILVEGHGPQDVQPQQDPQHNTECKGLDNGTRSIYAPADSIETRQQTTDNQPVPTGSKEAAGSHTDNDLSGSSHTADLSQKMEVETSRADPTDIDTSSDSPKENMASQVTTVSEELPSELNSTANSLQDEMAAAGFVTDNIVPRNVAVGFEPEEDEMDQDEMNAYLQDLEASSTAEDPDRSAQNSAVSVSTPTQPESSDKSVTQQNGGDVIADNRENNLAGDDNSSSGIESDSGDTDSDNTAGVNMNDDEKTSDKAVMRDHTQIVQAPQGMDCSDHKDIITDNKEKKRDDKAKSTESKGSCNSVNDINNSSVPGAQPPDVVADIRRNTPISNTDPQLERMKDSGSELQTHHISDVVNSDLQRDSTSHDFPVTNKSEVKSSLQLHMQADTTSLEFPAVCNTSHLSSVMKGKLEIEGLLDEMVSAKLAQKPSETENGDVTHVTQVVPEQTVKKDSRACDKTMAEGWGPEGSMVACRVRGSSSETESPDVGSPAQSSSPSPTLGIGARPKDPSQMKKNRPNSLLGLSKISLGSPFSPPQQSMGPVIGVVLPSANQQKTGGEGMKPPNPVETQPGSNPESAETAQLQSVGVRHLGAPPATVSAPAPDVGATEDAPTLSAMETSAMEEDEEAPVMRRPDVGMMGEGVEASSGNQRPHSWGFSTASLTPAQKMKRPTSLNLPVRQDRVGSISPDGDNLRSRKAEFLQEAGLASETGSSEEDTMAVGGTDSYGNEDSISTEQEELEGAAAATELPGNAPHPSILHLNLGKIAPTWVPDADATTCMQCDVRFTFTKRRHHCRACGKIFCSTCCGQKVRLTYLENKDGRVCISCYHVLSSAECVTGAGVACRSPNPNNPIEYCSTVPPTQQANARAPLPTVMVPTGVLKRQGSNRKSEPKQVMFSDGIRPGGDLTELDGSDQARAHPRRTGRAQKKVEKQQGDHSSAKTRRLRGNDGMRNPCLIPEEGLPPVVVHTDEKGEVSLSENPEPTSFMTQIRNEEASPVTFAINLNLFVNVKIINLDCCVDRVVWCFTTRGMVTAGQEELVVVLETLPDEDTVPRDIFCHFSTVYEEASKGNTVSNMGHTIFNQPFLDSRSHGGMLYIRSSFQCTNKLILPQGPFLFAILLQKWETPWAKVFPIRLMLRLGAEYRYYPSPLVSIRNRKPVFFEIGHTIMNLLADFRNFQYMLQQVRGATIHMEDKKTYINFPRNRYNEVMKVVSSSNEHVMALGASFSLEADSHLVCLQNEEGTYQTQAINIQNKPRQVTGASFVVFNGALKSSSGLQAKSSIVEDGLMVQIMPEMMAALKQSMKDMVDFTIPCGSVTIAQPDEVVTVQWVDDDKHFNMGVKSPVDGMSMEGVESVHVHNATDYVGERFAIRWTEVFFLQTESGSSRWEPVDLSRVAETLATGVCIALTPHLQKLKEASLTKIGLRVTLQPDSVGYEVGSKGERLPDFYMNDLDSALIPIIHGALTQSQDGPIVLELVLHIIH</sequence>
<dbReference type="InterPro" id="IPR022557">
    <property type="entry name" value="SARA-like_C"/>
</dbReference>
<feature type="region of interest" description="Disordered" evidence="5">
    <location>
        <begin position="97"/>
        <end position="119"/>
    </location>
</feature>
<dbReference type="SUPFAM" id="SSF57903">
    <property type="entry name" value="FYVE/PHD zinc finger"/>
    <property type="match status" value="1"/>
</dbReference>
<dbReference type="InterPro" id="IPR013083">
    <property type="entry name" value="Znf_RING/FYVE/PHD"/>
</dbReference>
<dbReference type="GO" id="GO:0008270">
    <property type="term" value="F:zinc ion binding"/>
    <property type="evidence" value="ECO:0007669"/>
    <property type="project" value="UniProtKB-KW"/>
</dbReference>
<feature type="compositionally biased region" description="Polar residues" evidence="5">
    <location>
        <begin position="495"/>
        <end position="511"/>
    </location>
</feature>
<dbReference type="Pfam" id="PF01363">
    <property type="entry name" value="FYVE"/>
    <property type="match status" value="1"/>
</dbReference>
<dbReference type="Gene3D" id="3.30.1360.220">
    <property type="entry name" value="Domain of unknown function (DUF3480), N-terminal subdomain"/>
    <property type="match status" value="1"/>
</dbReference>
<protein>
    <recommendedName>
        <fullName evidence="6">FYVE-type domain-containing protein</fullName>
    </recommendedName>
</protein>
<dbReference type="Gene3D" id="3.30.40.10">
    <property type="entry name" value="Zinc/RING finger domain, C3HC4 (zinc finger)"/>
    <property type="match status" value="1"/>
</dbReference>
<dbReference type="Gene3D" id="4.10.720.10">
    <property type="entry name" value="Smad anchor for receptor activation, Smad-binding domain"/>
    <property type="match status" value="1"/>
</dbReference>
<evidence type="ECO:0000313" key="8">
    <source>
        <dbReference type="Proteomes" id="UP001374579"/>
    </source>
</evidence>
<dbReference type="EMBL" id="JBAMIC010000011">
    <property type="protein sequence ID" value="KAK7100155.1"/>
    <property type="molecule type" value="Genomic_DNA"/>
</dbReference>
<dbReference type="SMART" id="SM01421">
    <property type="entry name" value="DUF3480"/>
    <property type="match status" value="1"/>
</dbReference>
<feature type="compositionally biased region" description="Polar residues" evidence="5">
    <location>
        <begin position="303"/>
        <end position="326"/>
    </location>
</feature>
<dbReference type="InterPro" id="IPR024608">
    <property type="entry name" value="SARA-like_SBD"/>
</dbReference>
<dbReference type="GO" id="GO:0016197">
    <property type="term" value="P:endosomal transport"/>
    <property type="evidence" value="ECO:0007669"/>
    <property type="project" value="TreeGrafter"/>
</dbReference>
<feature type="compositionally biased region" description="Polar residues" evidence="5">
    <location>
        <begin position="241"/>
        <end position="252"/>
    </location>
</feature>
<dbReference type="InterPro" id="IPR011011">
    <property type="entry name" value="Znf_FYVE_PHD"/>
</dbReference>
<evidence type="ECO:0000256" key="1">
    <source>
        <dbReference type="ARBA" id="ARBA00022723"/>
    </source>
</evidence>
<feature type="compositionally biased region" description="Low complexity" evidence="5">
    <location>
        <begin position="207"/>
        <end position="217"/>
    </location>
</feature>
<feature type="domain" description="FYVE-type" evidence="6">
    <location>
        <begin position="969"/>
        <end position="1028"/>
    </location>
</feature>
<evidence type="ECO:0000259" key="6">
    <source>
        <dbReference type="PROSITE" id="PS50178"/>
    </source>
</evidence>
<dbReference type="Pfam" id="PF11979">
    <property type="entry name" value="SARA_C"/>
    <property type="match status" value="1"/>
</dbReference>
<feature type="compositionally biased region" description="Polar residues" evidence="5">
    <location>
        <begin position="266"/>
        <end position="276"/>
    </location>
</feature>
<feature type="compositionally biased region" description="Basic and acidic residues" evidence="5">
    <location>
        <begin position="1124"/>
        <end position="1135"/>
    </location>
</feature>
<feature type="region of interest" description="Disordered" evidence="5">
    <location>
        <begin position="815"/>
        <end position="928"/>
    </location>
</feature>
<feature type="compositionally biased region" description="Polar residues" evidence="5">
    <location>
        <begin position="843"/>
        <end position="861"/>
    </location>
</feature>
<feature type="compositionally biased region" description="Basic and acidic residues" evidence="5">
    <location>
        <begin position="471"/>
        <end position="494"/>
    </location>
</feature>
<dbReference type="FunFam" id="3.30.40.10:FF:000084">
    <property type="entry name" value="Zinc finger, FYVE domain-containing 9b"/>
    <property type="match status" value="1"/>
</dbReference>
<keyword evidence="3" id="KW-0862">Zinc</keyword>
<feature type="compositionally biased region" description="Polar residues" evidence="5">
    <location>
        <begin position="173"/>
        <end position="186"/>
    </location>
</feature>
<keyword evidence="8" id="KW-1185">Reference proteome</keyword>
<dbReference type="Pfam" id="PF11409">
    <property type="entry name" value="SARA"/>
    <property type="match status" value="1"/>
</dbReference>
<dbReference type="Gene3D" id="3.30.500.40">
    <property type="match status" value="1"/>
</dbReference>
<dbReference type="PANTHER" id="PTHR46319:SF3">
    <property type="entry name" value="ZINC FINGER FYVE DOMAIN-CONTAINING PROTEIN"/>
    <property type="match status" value="1"/>
</dbReference>
<gene>
    <name evidence="7" type="ORF">V1264_023147</name>
</gene>
<feature type="compositionally biased region" description="Polar residues" evidence="5">
    <location>
        <begin position="764"/>
        <end position="779"/>
    </location>
</feature>
<feature type="compositionally biased region" description="Basic and acidic residues" evidence="5">
    <location>
        <begin position="153"/>
        <end position="166"/>
    </location>
</feature>
<evidence type="ECO:0000256" key="2">
    <source>
        <dbReference type="ARBA" id="ARBA00022771"/>
    </source>
</evidence>
<dbReference type="SMART" id="SM00064">
    <property type="entry name" value="FYVE"/>
    <property type="match status" value="1"/>
</dbReference>
<feature type="compositionally biased region" description="Basic residues" evidence="5">
    <location>
        <begin position="1114"/>
        <end position="1123"/>
    </location>
</feature>
<dbReference type="CDD" id="cd15729">
    <property type="entry name" value="FYVE_endofin"/>
    <property type="match status" value="1"/>
</dbReference>
<feature type="compositionally biased region" description="Acidic residues" evidence="5">
    <location>
        <begin position="349"/>
        <end position="359"/>
    </location>
</feature>
<accession>A0AAN9B6C7</accession>
<feature type="compositionally biased region" description="Polar residues" evidence="5">
    <location>
        <begin position="368"/>
        <end position="405"/>
    </location>
</feature>
<dbReference type="InterPro" id="IPR037145">
    <property type="entry name" value="SARA_Smad-bd_sf"/>
</dbReference>
<feature type="compositionally biased region" description="Low complexity" evidence="5">
    <location>
        <begin position="717"/>
        <end position="728"/>
    </location>
</feature>
<name>A0AAN9B6C7_9CAEN</name>
<evidence type="ECO:0000256" key="5">
    <source>
        <dbReference type="SAM" id="MobiDB-lite"/>
    </source>
</evidence>
<feature type="compositionally biased region" description="Basic and acidic residues" evidence="5">
    <location>
        <begin position="278"/>
        <end position="289"/>
    </location>
</feature>
<dbReference type="InterPro" id="IPR017455">
    <property type="entry name" value="Znf_FYVE-rel"/>
</dbReference>
<proteinExistence type="predicted"/>
<feature type="compositionally biased region" description="Basic and acidic residues" evidence="5">
    <location>
        <begin position="446"/>
        <end position="460"/>
    </location>
</feature>
<keyword evidence="2 4" id="KW-0863">Zinc-finger</keyword>
<evidence type="ECO:0000256" key="4">
    <source>
        <dbReference type="PROSITE-ProRule" id="PRU00091"/>
    </source>
</evidence>
<feature type="region of interest" description="Disordered" evidence="5">
    <location>
        <begin position="658"/>
        <end position="779"/>
    </location>
</feature>
<evidence type="ECO:0000313" key="7">
    <source>
        <dbReference type="EMBL" id="KAK7100155.1"/>
    </source>
</evidence>
<feature type="region of interest" description="Disordered" evidence="5">
    <location>
        <begin position="139"/>
        <end position="186"/>
    </location>
</feature>
<feature type="region of interest" description="Disordered" evidence="5">
    <location>
        <begin position="1078"/>
        <end position="1157"/>
    </location>
</feature>
<dbReference type="PROSITE" id="PS50178">
    <property type="entry name" value="ZF_FYVE"/>
    <property type="match status" value="1"/>
</dbReference>
<feature type="compositionally biased region" description="Basic and acidic residues" evidence="5">
    <location>
        <begin position="888"/>
        <end position="897"/>
    </location>
</feature>
<dbReference type="FunFam" id="3.30.500.40:FF:000001">
    <property type="entry name" value="Zinc finger, FYVE domain-containing 9a"/>
    <property type="match status" value="1"/>
</dbReference>
<dbReference type="InterPro" id="IPR000306">
    <property type="entry name" value="Znf_FYVE"/>
</dbReference>
<dbReference type="PANTHER" id="PTHR46319">
    <property type="entry name" value="ZINC FINGER FYVE DOMAIN-CONTAINING PROTEIN"/>
    <property type="match status" value="1"/>
</dbReference>
<feature type="compositionally biased region" description="Basic and acidic residues" evidence="5">
    <location>
        <begin position="534"/>
        <end position="545"/>
    </location>
</feature>
<evidence type="ECO:0000256" key="3">
    <source>
        <dbReference type="ARBA" id="ARBA00022833"/>
    </source>
</evidence>
<dbReference type="SMART" id="SM01422">
    <property type="entry name" value="SARA"/>
    <property type="match status" value="1"/>
</dbReference>
<dbReference type="Proteomes" id="UP001374579">
    <property type="component" value="Unassembled WGS sequence"/>
</dbReference>
<organism evidence="7 8">
    <name type="scientific">Littorina saxatilis</name>
    <dbReference type="NCBI Taxonomy" id="31220"/>
    <lineage>
        <taxon>Eukaryota</taxon>
        <taxon>Metazoa</taxon>
        <taxon>Spiralia</taxon>
        <taxon>Lophotrochozoa</taxon>
        <taxon>Mollusca</taxon>
        <taxon>Gastropoda</taxon>
        <taxon>Caenogastropoda</taxon>
        <taxon>Littorinimorpha</taxon>
        <taxon>Littorinoidea</taxon>
        <taxon>Littorinidae</taxon>
        <taxon>Littorina</taxon>
    </lineage>
</organism>
<keyword evidence="1" id="KW-0479">Metal-binding</keyword>
<feature type="region of interest" description="Disordered" evidence="5">
    <location>
        <begin position="198"/>
        <end position="545"/>
    </location>
</feature>
<feature type="compositionally biased region" description="Polar residues" evidence="5">
    <location>
        <begin position="97"/>
        <end position="117"/>
    </location>
</feature>
<feature type="region of interest" description="Disordered" evidence="5">
    <location>
        <begin position="49"/>
        <end position="70"/>
    </location>
</feature>
<reference evidence="7 8" key="1">
    <citation type="submission" date="2024-02" db="EMBL/GenBank/DDBJ databases">
        <title>Chromosome-scale genome assembly of the rough periwinkle Littorina saxatilis.</title>
        <authorList>
            <person name="De Jode A."/>
            <person name="Faria R."/>
            <person name="Formenti G."/>
            <person name="Sims Y."/>
            <person name="Smith T.P."/>
            <person name="Tracey A."/>
            <person name="Wood J.M.D."/>
            <person name="Zagrodzka Z.B."/>
            <person name="Johannesson K."/>
            <person name="Butlin R.K."/>
            <person name="Leder E.H."/>
        </authorList>
    </citation>
    <scope>NUCLEOTIDE SEQUENCE [LARGE SCALE GENOMIC DNA]</scope>
    <source>
        <strain evidence="7">Snail1</strain>
        <tissue evidence="7">Muscle</tissue>
    </source>
</reference>
<comment type="caution">
    <text evidence="7">The sequence shown here is derived from an EMBL/GenBank/DDBJ whole genome shotgun (WGS) entry which is preliminary data.</text>
</comment>